<evidence type="ECO:0000313" key="3">
    <source>
        <dbReference type="Proteomes" id="UP001303046"/>
    </source>
</evidence>
<feature type="chain" id="PRO_5046616448" evidence="1">
    <location>
        <begin position="21"/>
        <end position="225"/>
    </location>
</feature>
<keyword evidence="3" id="KW-1185">Reference proteome</keyword>
<evidence type="ECO:0000313" key="2">
    <source>
        <dbReference type="EMBL" id="KAK6757786.1"/>
    </source>
</evidence>
<feature type="signal peptide" evidence="1">
    <location>
        <begin position="1"/>
        <end position="20"/>
    </location>
</feature>
<protein>
    <submittedName>
        <fullName evidence="2">Uncharacterized protein</fullName>
    </submittedName>
</protein>
<comment type="caution">
    <text evidence="2">The sequence shown here is derived from an EMBL/GenBank/DDBJ whole genome shotgun (WGS) entry which is preliminary data.</text>
</comment>
<dbReference type="EMBL" id="JAVFWL010000005">
    <property type="protein sequence ID" value="KAK6757786.1"/>
    <property type="molecule type" value="Genomic_DNA"/>
</dbReference>
<proteinExistence type="predicted"/>
<gene>
    <name evidence="2" type="primary">Necator_chrV.g20335</name>
    <name evidence="2" type="ORF">RB195_015543</name>
</gene>
<accession>A0ABR1E6Z8</accession>
<organism evidence="2 3">
    <name type="scientific">Necator americanus</name>
    <name type="common">Human hookworm</name>
    <dbReference type="NCBI Taxonomy" id="51031"/>
    <lineage>
        <taxon>Eukaryota</taxon>
        <taxon>Metazoa</taxon>
        <taxon>Ecdysozoa</taxon>
        <taxon>Nematoda</taxon>
        <taxon>Chromadorea</taxon>
        <taxon>Rhabditida</taxon>
        <taxon>Rhabditina</taxon>
        <taxon>Rhabditomorpha</taxon>
        <taxon>Strongyloidea</taxon>
        <taxon>Ancylostomatidae</taxon>
        <taxon>Bunostominae</taxon>
        <taxon>Necator</taxon>
    </lineage>
</organism>
<keyword evidence="1" id="KW-0732">Signal</keyword>
<sequence>MTMSRTVLFFIVIAVYGIDARHRRQFSDEEQSDLSVSGWDPTIRDRFESCHSIASFAPTSEQYCKAFTMCCSMQFDPNNGDKCQTNEQRCIPLEQGGADAVCIQRNCTELVTTTTTTTTPAPIIEDEPMNTARTSAEGQFFTSSQHCGHISSGMEMYTETVSARILVHFFCRSAQFHIMQKRIKRHKVKRLHNLRWRDDTIAMVLAISKILHKIDQSYCHPRQRP</sequence>
<dbReference type="Proteomes" id="UP001303046">
    <property type="component" value="Unassembled WGS sequence"/>
</dbReference>
<reference evidence="2 3" key="1">
    <citation type="submission" date="2023-08" db="EMBL/GenBank/DDBJ databases">
        <title>A Necator americanus chromosomal reference genome.</title>
        <authorList>
            <person name="Ilik V."/>
            <person name="Petrzelkova K.J."/>
            <person name="Pardy F."/>
            <person name="Fuh T."/>
            <person name="Niatou-Singa F.S."/>
            <person name="Gouil Q."/>
            <person name="Baker L."/>
            <person name="Ritchie M.E."/>
            <person name="Jex A.R."/>
            <person name="Gazzola D."/>
            <person name="Li H."/>
            <person name="Toshio Fujiwara R."/>
            <person name="Zhan B."/>
            <person name="Aroian R.V."/>
            <person name="Pafco B."/>
            <person name="Schwarz E.M."/>
        </authorList>
    </citation>
    <scope>NUCLEOTIDE SEQUENCE [LARGE SCALE GENOMIC DNA]</scope>
    <source>
        <strain evidence="2 3">Aroian</strain>
        <tissue evidence="2">Whole animal</tissue>
    </source>
</reference>
<name>A0ABR1E6Z8_NECAM</name>
<evidence type="ECO:0000256" key="1">
    <source>
        <dbReference type="SAM" id="SignalP"/>
    </source>
</evidence>